<reference evidence="1 2" key="1">
    <citation type="submission" date="2015-01" db="EMBL/GenBank/DDBJ databases">
        <title>Evolution of Trichinella species and genotypes.</title>
        <authorList>
            <person name="Korhonen P.K."/>
            <person name="Edoardo P."/>
            <person name="Giuseppe L.R."/>
            <person name="Gasser R.B."/>
        </authorList>
    </citation>
    <scope>NUCLEOTIDE SEQUENCE [LARGE SCALE GENOMIC DNA]</scope>
    <source>
        <strain evidence="1">ISS1029</strain>
    </source>
</reference>
<proteinExistence type="predicted"/>
<sequence>LFVGLNCSIQLHGHKALTNFKVENGHYSPEVYTDLEIL</sequence>
<gene>
    <name evidence="1" type="ORF">T11_10615</name>
</gene>
<feature type="non-terminal residue" evidence="1">
    <location>
        <position position="1"/>
    </location>
</feature>
<keyword evidence="2" id="KW-1185">Reference proteome</keyword>
<dbReference type="Proteomes" id="UP000055024">
    <property type="component" value="Unassembled WGS sequence"/>
</dbReference>
<dbReference type="EMBL" id="JYDP01001919">
    <property type="protein sequence ID" value="KRY97619.1"/>
    <property type="molecule type" value="Genomic_DNA"/>
</dbReference>
<accession>A0A0V1GIJ8</accession>
<name>A0A0V1GIJ8_9BILA</name>
<organism evidence="1 2">
    <name type="scientific">Trichinella zimbabwensis</name>
    <dbReference type="NCBI Taxonomy" id="268475"/>
    <lineage>
        <taxon>Eukaryota</taxon>
        <taxon>Metazoa</taxon>
        <taxon>Ecdysozoa</taxon>
        <taxon>Nematoda</taxon>
        <taxon>Enoplea</taxon>
        <taxon>Dorylaimia</taxon>
        <taxon>Trichinellida</taxon>
        <taxon>Trichinellidae</taxon>
        <taxon>Trichinella</taxon>
    </lineage>
</organism>
<dbReference type="AlphaFoldDB" id="A0A0V1GIJ8"/>
<evidence type="ECO:0000313" key="1">
    <source>
        <dbReference type="EMBL" id="KRY97619.1"/>
    </source>
</evidence>
<evidence type="ECO:0000313" key="2">
    <source>
        <dbReference type="Proteomes" id="UP000055024"/>
    </source>
</evidence>
<protein>
    <submittedName>
        <fullName evidence="1">Uncharacterized protein</fullName>
    </submittedName>
</protein>
<comment type="caution">
    <text evidence="1">The sequence shown here is derived from an EMBL/GenBank/DDBJ whole genome shotgun (WGS) entry which is preliminary data.</text>
</comment>
<feature type="non-terminal residue" evidence="1">
    <location>
        <position position="38"/>
    </location>
</feature>